<keyword evidence="4" id="KW-1185">Reference proteome</keyword>
<feature type="domain" description="Actinobacteria/chloroflexi VLRF1 release factor" evidence="2">
    <location>
        <begin position="180"/>
        <end position="303"/>
    </location>
</feature>
<dbReference type="Proteomes" id="UP001595846">
    <property type="component" value="Unassembled WGS sequence"/>
</dbReference>
<organism evidence="3 4">
    <name type="scientific">Halovivax cerinus</name>
    <dbReference type="NCBI Taxonomy" id="1487865"/>
    <lineage>
        <taxon>Archaea</taxon>
        <taxon>Methanobacteriati</taxon>
        <taxon>Methanobacteriota</taxon>
        <taxon>Stenosarchaea group</taxon>
        <taxon>Halobacteria</taxon>
        <taxon>Halobacteriales</taxon>
        <taxon>Natrialbaceae</taxon>
        <taxon>Halovivax</taxon>
    </lineage>
</organism>
<dbReference type="InterPro" id="IPR040783">
    <property type="entry name" value="VLRF1"/>
</dbReference>
<dbReference type="GO" id="GO:0016787">
    <property type="term" value="F:hydrolase activity"/>
    <property type="evidence" value="ECO:0007669"/>
    <property type="project" value="UniProtKB-KW"/>
</dbReference>
<evidence type="ECO:0000259" key="2">
    <source>
        <dbReference type="Pfam" id="PF18859"/>
    </source>
</evidence>
<dbReference type="AlphaFoldDB" id="A0ABD5NIB2"/>
<feature type="coiled-coil region" evidence="1">
    <location>
        <begin position="10"/>
        <end position="72"/>
    </location>
</feature>
<keyword evidence="1" id="KW-0175">Coiled coil</keyword>
<evidence type="ECO:0000313" key="3">
    <source>
        <dbReference type="EMBL" id="MFC3956869.1"/>
    </source>
</evidence>
<evidence type="ECO:0000256" key="1">
    <source>
        <dbReference type="SAM" id="Coils"/>
    </source>
</evidence>
<accession>A0ABD5NIB2</accession>
<comment type="caution">
    <text evidence="3">The sequence shown here is derived from an EMBL/GenBank/DDBJ whole genome shotgun (WGS) entry which is preliminary data.</text>
</comment>
<gene>
    <name evidence="3" type="ORF">ACFOUR_00585</name>
</gene>
<dbReference type="GeneID" id="73904970"/>
<proteinExistence type="predicted"/>
<keyword evidence="3" id="KW-0378">Hydrolase</keyword>
<sequence length="306" mass="33986">MSKLDEWLGRASLRDRIDELETECDRLRERYEAESERRRDAVSARQDAEERVNRLEDRIAQLEGALERRDDASDDLRYRRRERLRGNRLEEVVSRLQSLRAGPESVLTASVEANGAPEAVASALDDRARLAEEAAPCLVVVDDAGLVSIALDGPLATDVEPTWSDRVELDPAQFQPTGPHLLALARADLFAIGRYDGTDRVQYAGFESDVKGAHSKGGFSQARFERIRAEQIDDHVAQATAAIEDVRDEAADLPLYLVGQRDVLDDLADELDQRPDAIATVDATGDPESALEDAHRAFWTTELLGL</sequence>
<name>A0ABD5NIB2_9EURY</name>
<dbReference type="Gene3D" id="3.30.420.60">
    <property type="entry name" value="eRF1 domain 2"/>
    <property type="match status" value="1"/>
</dbReference>
<reference evidence="3 4" key="1">
    <citation type="journal article" date="2019" name="Int. J. Syst. Evol. Microbiol.">
        <title>The Global Catalogue of Microorganisms (GCM) 10K type strain sequencing project: providing services to taxonomists for standard genome sequencing and annotation.</title>
        <authorList>
            <consortium name="The Broad Institute Genomics Platform"/>
            <consortium name="The Broad Institute Genome Sequencing Center for Infectious Disease"/>
            <person name="Wu L."/>
            <person name="Ma J."/>
        </authorList>
    </citation>
    <scope>NUCLEOTIDE SEQUENCE [LARGE SCALE GENOMIC DNA]</scope>
    <source>
        <strain evidence="3 4">IBRC-M 10256</strain>
    </source>
</reference>
<dbReference type="InterPro" id="IPR042226">
    <property type="entry name" value="eFR1_2_sf"/>
</dbReference>
<dbReference type="Pfam" id="PF18859">
    <property type="entry name" value="acVLRF1"/>
    <property type="match status" value="1"/>
</dbReference>
<dbReference type="SUPFAM" id="SSF53137">
    <property type="entry name" value="Translational machinery components"/>
    <property type="match status" value="1"/>
</dbReference>
<evidence type="ECO:0000313" key="4">
    <source>
        <dbReference type="Proteomes" id="UP001595846"/>
    </source>
</evidence>
<protein>
    <submittedName>
        <fullName evidence="3">Vms1/Ankzf1 family peptidyl-tRNA hydrolase</fullName>
    </submittedName>
</protein>
<dbReference type="RefSeq" id="WP_256532191.1">
    <property type="nucleotide sequence ID" value="NZ_CP101824.1"/>
</dbReference>
<dbReference type="EMBL" id="JBHSAQ010000001">
    <property type="protein sequence ID" value="MFC3956869.1"/>
    <property type="molecule type" value="Genomic_DNA"/>
</dbReference>